<name>A0A7X0IVE3_9HYPH</name>
<proteinExistence type="predicted"/>
<dbReference type="EMBL" id="JACHBG010000017">
    <property type="protein sequence ID" value="MBB6487920.1"/>
    <property type="molecule type" value="Genomic_DNA"/>
</dbReference>
<gene>
    <name evidence="1" type="ORF">GGD46_005230</name>
</gene>
<reference evidence="1 2" key="1">
    <citation type="submission" date="2020-08" db="EMBL/GenBank/DDBJ databases">
        <title>Genomic Encyclopedia of Type Strains, Phase IV (KMG-V): Genome sequencing to study the core and pangenomes of soil and plant-associated prokaryotes.</title>
        <authorList>
            <person name="Whitman W."/>
        </authorList>
    </citation>
    <scope>NUCLEOTIDE SEQUENCE [LARGE SCALE GENOMIC DNA]</scope>
    <source>
        <strain evidence="1 2">SEMIA 4060</strain>
    </source>
</reference>
<dbReference type="Proteomes" id="UP000565576">
    <property type="component" value="Unassembled WGS sequence"/>
</dbReference>
<dbReference type="AlphaFoldDB" id="A0A7X0IVE3"/>
<dbReference type="RefSeq" id="WP_184709232.1">
    <property type="nucleotide sequence ID" value="NZ_JACHBG010000017.1"/>
</dbReference>
<organism evidence="1 2">
    <name type="scientific">Rhizobium lusitanum</name>
    <dbReference type="NCBI Taxonomy" id="293958"/>
    <lineage>
        <taxon>Bacteria</taxon>
        <taxon>Pseudomonadati</taxon>
        <taxon>Pseudomonadota</taxon>
        <taxon>Alphaproteobacteria</taxon>
        <taxon>Hyphomicrobiales</taxon>
        <taxon>Rhizobiaceae</taxon>
        <taxon>Rhizobium/Agrobacterium group</taxon>
        <taxon>Rhizobium</taxon>
    </lineage>
</organism>
<protein>
    <recommendedName>
        <fullName evidence="3">TnsA endonuclease N terminal</fullName>
    </recommendedName>
</protein>
<evidence type="ECO:0000313" key="1">
    <source>
        <dbReference type="EMBL" id="MBB6487920.1"/>
    </source>
</evidence>
<comment type="caution">
    <text evidence="1">The sequence shown here is derived from an EMBL/GenBank/DDBJ whole genome shotgun (WGS) entry which is preliminary data.</text>
</comment>
<evidence type="ECO:0008006" key="3">
    <source>
        <dbReference type="Google" id="ProtNLM"/>
    </source>
</evidence>
<accession>A0A7X0IVE3</accession>
<evidence type="ECO:0000313" key="2">
    <source>
        <dbReference type="Proteomes" id="UP000565576"/>
    </source>
</evidence>
<sequence>MKQKRVLRYMIEVEHGIDNYIDDCPPIFEKVIEEEFIPAGRLVQITAVNDNGETENIDLWVPPGPTTATRLPPARTKAHSRGYLVDTRTNRAVSFASTHEMHCALDLLSNRLVIDIEDQPPAVPYLGADGRMHEHTYDYRATLQNGTRLAFAVKPFDKVESTEIENIIGRTKPNLPGFADAAFLVTDRTLTRDRAWNAKATLRALKIRNEQDCARMRTIIADAHGVVSAYALARKFERFADGLNAIWCLLYDGVIELAEPARKLVDAPWVRVYEGEVIA</sequence>